<feature type="compositionally biased region" description="Polar residues" evidence="1">
    <location>
        <begin position="46"/>
        <end position="59"/>
    </location>
</feature>
<feature type="region of interest" description="Disordered" evidence="1">
    <location>
        <begin position="13"/>
        <end position="59"/>
    </location>
</feature>
<name>A0A6N2CE58_SOLCI</name>
<dbReference type="AlphaFoldDB" id="A0A6N2CE58"/>
<accession>A0A6N2CE58</accession>
<dbReference type="EMBL" id="RXGB01000226">
    <property type="protein sequence ID" value="TMX04488.1"/>
    <property type="molecule type" value="Genomic_DNA"/>
</dbReference>
<sequence>KLSLFARALSTTADSIKTPSAATARGPPAAVKWPPDKNQEERSHVGFSTQQNTLDDQPQKASKLQVEDAMESAIYEEAFAEEHENISTGISEWNQVEQNREMNSIHNDLLPVQKSAISTVAIVQNHEANLREVATESPETRLRLRTTSGQIRTTLNTGVCSPMEEEHPEPNSKQIDGEVAGGDNSGEAATSTVGIYGVASEKQSSKDQKTPVTTLSHHDKGQIHNNNNIHTHITHKGQEQLQNLENAGEYSSSSRDETRNNQTHASSVMEGIVAENNKKQEEKLIDRQGNTMEDMSTQATSSNDTKSKFSFAIADNSIHLTPKLFADATSGKHTKDQIEQEQTKGATNHPSKQNHQIEEECTKIEGA</sequence>
<feature type="region of interest" description="Disordered" evidence="1">
    <location>
        <begin position="246"/>
        <end position="265"/>
    </location>
</feature>
<feature type="non-terminal residue" evidence="2">
    <location>
        <position position="1"/>
    </location>
</feature>
<feature type="compositionally biased region" description="Basic and acidic residues" evidence="1">
    <location>
        <begin position="34"/>
        <end position="44"/>
    </location>
</feature>
<evidence type="ECO:0000313" key="2">
    <source>
        <dbReference type="EMBL" id="TMX04488.1"/>
    </source>
</evidence>
<protein>
    <submittedName>
        <fullName evidence="2">Uncharacterized protein</fullName>
    </submittedName>
</protein>
<feature type="non-terminal residue" evidence="2">
    <location>
        <position position="367"/>
    </location>
</feature>
<comment type="caution">
    <text evidence="2">The sequence shown here is derived from an EMBL/GenBank/DDBJ whole genome shotgun (WGS) entry which is preliminary data.</text>
</comment>
<gene>
    <name evidence="2" type="ORF">EJD97_008478</name>
</gene>
<organism evidence="2">
    <name type="scientific">Solanum chilense</name>
    <name type="common">Tomato</name>
    <name type="synonym">Lycopersicon chilense</name>
    <dbReference type="NCBI Taxonomy" id="4083"/>
    <lineage>
        <taxon>Eukaryota</taxon>
        <taxon>Viridiplantae</taxon>
        <taxon>Streptophyta</taxon>
        <taxon>Embryophyta</taxon>
        <taxon>Tracheophyta</taxon>
        <taxon>Spermatophyta</taxon>
        <taxon>Magnoliopsida</taxon>
        <taxon>eudicotyledons</taxon>
        <taxon>Gunneridae</taxon>
        <taxon>Pentapetalae</taxon>
        <taxon>asterids</taxon>
        <taxon>lamiids</taxon>
        <taxon>Solanales</taxon>
        <taxon>Solanaceae</taxon>
        <taxon>Solanoideae</taxon>
        <taxon>Solaneae</taxon>
        <taxon>Solanum</taxon>
        <taxon>Solanum subgen. Lycopersicon</taxon>
    </lineage>
</organism>
<feature type="region of interest" description="Disordered" evidence="1">
    <location>
        <begin position="329"/>
        <end position="367"/>
    </location>
</feature>
<reference evidence="2" key="1">
    <citation type="submission" date="2019-05" db="EMBL/GenBank/DDBJ databases">
        <title>The de novo reference genome and transcriptome assemblies of the wild tomato species Solanum chilense.</title>
        <authorList>
            <person name="Stam R."/>
            <person name="Nosenko T."/>
            <person name="Hoerger A.C."/>
            <person name="Stephan W."/>
            <person name="Seidel M.A."/>
            <person name="Kuhn J.M.M."/>
            <person name="Haberer G."/>
            <person name="Tellier A."/>
        </authorList>
    </citation>
    <scope>NUCLEOTIDE SEQUENCE</scope>
    <source>
        <tissue evidence="2">Mature leaves</tissue>
    </source>
</reference>
<feature type="compositionally biased region" description="Basic and acidic residues" evidence="1">
    <location>
        <begin position="355"/>
        <end position="367"/>
    </location>
</feature>
<evidence type="ECO:0000256" key="1">
    <source>
        <dbReference type="SAM" id="MobiDB-lite"/>
    </source>
</evidence>
<feature type="region of interest" description="Disordered" evidence="1">
    <location>
        <begin position="159"/>
        <end position="227"/>
    </location>
</feature>
<feature type="compositionally biased region" description="Polar residues" evidence="1">
    <location>
        <begin position="343"/>
        <end position="354"/>
    </location>
</feature>
<proteinExistence type="predicted"/>
<feature type="compositionally biased region" description="Basic and acidic residues" evidence="1">
    <location>
        <begin position="333"/>
        <end position="342"/>
    </location>
</feature>